<accession>A0A6P1KDG4</accession>
<proteinExistence type="predicted"/>
<reference evidence="2" key="1">
    <citation type="journal article" date="2020" name="Microbiol. Resour. Announc.">
        <title>Complete Genome Sequence of Moraxella osloensis Strain YV1, Isolated from an Australian Wastewater Treatment Plant.</title>
        <authorList>
            <person name="Batinovic S."/>
            <person name="Rice D.T.F."/>
            <person name="Seviour R.J."/>
            <person name="Petrovski S."/>
        </authorList>
    </citation>
    <scope>NUCLEOTIDE SEQUENCE</scope>
    <source>
        <strain evidence="2">YV1</strain>
    </source>
</reference>
<evidence type="ECO:0000313" key="2">
    <source>
        <dbReference type="EMBL" id="QHG08662.1"/>
    </source>
</evidence>
<organism evidence="2">
    <name type="scientific">Faucicola osloensis</name>
    <name type="common">Moraxella osloensis</name>
    <dbReference type="NCBI Taxonomy" id="34062"/>
    <lineage>
        <taxon>Bacteria</taxon>
        <taxon>Pseudomonadati</taxon>
        <taxon>Pseudomonadota</taxon>
        <taxon>Gammaproteobacteria</taxon>
        <taxon>Moraxellales</taxon>
        <taxon>Moraxellaceae</taxon>
        <taxon>Faucicola</taxon>
    </lineage>
</organism>
<feature type="compositionally biased region" description="Polar residues" evidence="1">
    <location>
        <begin position="446"/>
        <end position="455"/>
    </location>
</feature>
<feature type="compositionally biased region" description="Basic and acidic residues" evidence="1">
    <location>
        <begin position="464"/>
        <end position="475"/>
    </location>
</feature>
<sequence length="539" mass="58444">MNVTSASDRLKKVMRIALVGIKPGDQVMLKGYLRILLRLEADLEWVSANNQHIDLFMVNHDFRHAESVQKLISSKPNTATIYTARSETENGYLSQDLLVLPLKDLEPLSEWLFSQLPFLSGVSVSNKASTTAKLTADAVDVYQSATGTTANQRVASNPPAQVANPSSGVAHSAQASAVTTSHTHNAPNQLAEPSQSMGLSTTANGTVNDEYLIGFAKIFSQIAQRHNEVLSIKSPAGTLFAYINPKQQRVWQVSDHISFNQPWIISLADDAAAKQLDVKTATNLVQWLWDLASTHGQKFEGLLDSHINYHIDRWVKPTHDADQHDHLKIQCVLEARSLTIDDLVARSQCSLPQVKKTLIGLFVAGALLSSVYQQTIAQLNSKTISQPVTQSMSSAEISLPKMSPAQMTVAESTQTEPQPITPSAQPAFVDQPTASATVPPTAPVNQPESAQTQHQPPAPAKPQSKLDEILSRRAMAESSANTLPSISTTHNSTWNDSTTEPEPISASATSSQGSTPPTQETGNSSMMGFLGRLRRRLGL</sequence>
<evidence type="ECO:0000256" key="1">
    <source>
        <dbReference type="SAM" id="MobiDB-lite"/>
    </source>
</evidence>
<feature type="region of interest" description="Disordered" evidence="1">
    <location>
        <begin position="150"/>
        <end position="201"/>
    </location>
</feature>
<feature type="region of interest" description="Disordered" evidence="1">
    <location>
        <begin position="397"/>
        <end position="539"/>
    </location>
</feature>
<dbReference type="EMBL" id="CP047226">
    <property type="protein sequence ID" value="QHG08662.1"/>
    <property type="molecule type" value="Genomic_DNA"/>
</dbReference>
<gene>
    <name evidence="2" type="ORF">GSF12_01290</name>
</gene>
<protein>
    <submittedName>
        <fullName evidence="2">Uncharacterized protein</fullName>
    </submittedName>
</protein>
<dbReference type="AlphaFoldDB" id="A0A6P1KDG4"/>
<name>A0A6P1KDG4_FAUOS</name>
<feature type="compositionally biased region" description="Polar residues" evidence="1">
    <location>
        <begin position="405"/>
        <end position="424"/>
    </location>
</feature>
<feature type="compositionally biased region" description="Polar residues" evidence="1">
    <location>
        <begin position="478"/>
        <end position="526"/>
    </location>
</feature>